<dbReference type="EMBL" id="JAUHHV010000002">
    <property type="protein sequence ID" value="KAK1431566.1"/>
    <property type="molecule type" value="Genomic_DNA"/>
</dbReference>
<proteinExistence type="predicted"/>
<dbReference type="PANTHER" id="PTHR33304:SF9">
    <property type="entry name" value="RING_FYVE_PHD ZINC FINGER SUPERFAMILY PROTEIN"/>
    <property type="match status" value="1"/>
</dbReference>
<feature type="compositionally biased region" description="Polar residues" evidence="6">
    <location>
        <begin position="434"/>
        <end position="481"/>
    </location>
</feature>
<feature type="compositionally biased region" description="Polar residues" evidence="6">
    <location>
        <begin position="387"/>
        <end position="400"/>
    </location>
</feature>
<organism evidence="8 9">
    <name type="scientific">Tagetes erecta</name>
    <name type="common">African marigold</name>
    <dbReference type="NCBI Taxonomy" id="13708"/>
    <lineage>
        <taxon>Eukaryota</taxon>
        <taxon>Viridiplantae</taxon>
        <taxon>Streptophyta</taxon>
        <taxon>Embryophyta</taxon>
        <taxon>Tracheophyta</taxon>
        <taxon>Spermatophyta</taxon>
        <taxon>Magnoliopsida</taxon>
        <taxon>eudicotyledons</taxon>
        <taxon>Gunneridae</taxon>
        <taxon>Pentapetalae</taxon>
        <taxon>asterids</taxon>
        <taxon>campanulids</taxon>
        <taxon>Asterales</taxon>
        <taxon>Asteraceae</taxon>
        <taxon>Asteroideae</taxon>
        <taxon>Heliantheae alliance</taxon>
        <taxon>Tageteae</taxon>
        <taxon>Tagetes</taxon>
    </lineage>
</organism>
<feature type="domain" description="AIPP2-like SPOC-like" evidence="7">
    <location>
        <begin position="665"/>
        <end position="796"/>
    </location>
</feature>
<feature type="region of interest" description="Disordered" evidence="6">
    <location>
        <begin position="506"/>
        <end position="542"/>
    </location>
</feature>
<feature type="compositionally biased region" description="Basic and acidic residues" evidence="6">
    <location>
        <begin position="49"/>
        <end position="77"/>
    </location>
</feature>
<feature type="compositionally biased region" description="Basic and acidic residues" evidence="6">
    <location>
        <begin position="839"/>
        <end position="852"/>
    </location>
</feature>
<comment type="caution">
    <text evidence="8">The sequence shown here is derived from an EMBL/GenBank/DDBJ whole genome shotgun (WGS) entry which is preliminary data.</text>
</comment>
<dbReference type="SUPFAM" id="SSF57903">
    <property type="entry name" value="FYVE/PHD zinc finger"/>
    <property type="match status" value="1"/>
</dbReference>
<evidence type="ECO:0000313" key="8">
    <source>
        <dbReference type="EMBL" id="KAK1431566.1"/>
    </source>
</evidence>
<feature type="compositionally biased region" description="Polar residues" evidence="6">
    <location>
        <begin position="519"/>
        <end position="542"/>
    </location>
</feature>
<feature type="compositionally biased region" description="Low complexity" evidence="6">
    <location>
        <begin position="30"/>
        <end position="46"/>
    </location>
</feature>
<evidence type="ECO:0000256" key="1">
    <source>
        <dbReference type="ARBA" id="ARBA00022723"/>
    </source>
</evidence>
<protein>
    <recommendedName>
        <fullName evidence="7">AIPP2-like SPOC-like domain-containing protein</fullName>
    </recommendedName>
</protein>
<feature type="compositionally biased region" description="Basic and acidic residues" evidence="6">
    <location>
        <begin position="325"/>
        <end position="341"/>
    </location>
</feature>
<keyword evidence="9" id="KW-1185">Reference proteome</keyword>
<feature type="region of interest" description="Disordered" evidence="6">
    <location>
        <begin position="19"/>
        <end position="141"/>
    </location>
</feature>
<evidence type="ECO:0000256" key="4">
    <source>
        <dbReference type="ARBA" id="ARBA00023015"/>
    </source>
</evidence>
<evidence type="ECO:0000256" key="5">
    <source>
        <dbReference type="ARBA" id="ARBA00023163"/>
    </source>
</evidence>
<feature type="compositionally biased region" description="Basic and acidic residues" evidence="6">
    <location>
        <begin position="372"/>
        <end position="386"/>
    </location>
</feature>
<keyword evidence="5" id="KW-0804">Transcription</keyword>
<keyword evidence="3" id="KW-0862">Zinc</keyword>
<feature type="compositionally biased region" description="Polar residues" evidence="6">
    <location>
        <begin position="599"/>
        <end position="624"/>
    </location>
</feature>
<feature type="region of interest" description="Disordered" evidence="6">
    <location>
        <begin position="206"/>
        <end position="241"/>
    </location>
</feature>
<dbReference type="InterPro" id="IPR011011">
    <property type="entry name" value="Znf_FYVE_PHD"/>
</dbReference>
<feature type="compositionally biased region" description="Basic and acidic residues" evidence="6">
    <location>
        <begin position="876"/>
        <end position="890"/>
    </location>
</feature>
<evidence type="ECO:0000256" key="3">
    <source>
        <dbReference type="ARBA" id="ARBA00022833"/>
    </source>
</evidence>
<dbReference type="InterPro" id="IPR013083">
    <property type="entry name" value="Znf_RING/FYVE/PHD"/>
</dbReference>
<dbReference type="InterPro" id="IPR056280">
    <property type="entry name" value="AIPP2-like_SPOC"/>
</dbReference>
<feature type="compositionally biased region" description="Polar residues" evidence="6">
    <location>
        <begin position="87"/>
        <end position="100"/>
    </location>
</feature>
<dbReference type="AlphaFoldDB" id="A0AAD8P4D8"/>
<reference evidence="8" key="1">
    <citation type="journal article" date="2023" name="bioRxiv">
        <title>Improved chromosome-level genome assembly for marigold (Tagetes erecta).</title>
        <authorList>
            <person name="Jiang F."/>
            <person name="Yuan L."/>
            <person name="Wang S."/>
            <person name="Wang H."/>
            <person name="Xu D."/>
            <person name="Wang A."/>
            <person name="Fan W."/>
        </authorList>
    </citation>
    <scope>NUCLEOTIDE SEQUENCE</scope>
    <source>
        <strain evidence="8">WSJ</strain>
        <tissue evidence="8">Leaf</tissue>
    </source>
</reference>
<keyword evidence="2" id="KW-0863">Zinc-finger</keyword>
<keyword evidence="1" id="KW-0479">Metal-binding</keyword>
<feature type="compositionally biased region" description="Low complexity" evidence="6">
    <location>
        <begin position="815"/>
        <end position="824"/>
    </location>
</feature>
<sequence length="1082" mass="118559">MKKADEISDKLNNVRTVVSNKSCESKHQTISETNNLESTSSSYYTTKRSRVDKFRDGRNKSSDADSINRVRNIEEKSSLSPDEYENNKVSVSSQEEMVTQRQKKEVEPNSDGDNLHEEHSKPLEQEASLQSHDTDGSDESDVVEHDVKVCDICGDAGREDLLAICCRCPDGAEHTYCMKVMVDKVPEGDWLCEECELEETKIRNQQRNITDTSAEKEQSSDSAAVKVSGKRRAEELESSSSFKKQALEITGSTKDVDRGKAKSSHHFSSDSLFGNETSEGSRSLAARSRLQSLQGALSKSSSFSFPTTKSKTKLVDEIVLQRQKSTKERSSRDTMETKEMSKSVSFRSTNLGRFAPSGSKVKMLSPSLAPAQDHRSLINKKERGFERTSSLKLNTSSAAALTSKGDKLPSSRAETSSVSSGSNSEAKSSKMDNKATSGLKSNNRSANTGAEASVSQGQTDKQLPSSPSKFGTASSSGTVNSVEHKSIDNLSKVTSKESTNLADGIKENITGLNPGPSGVSGQNNKHSAHSAQGSVGNNASTLKFSKDARNGDNELKYAIKAALLKRPGIYRKNKVSDQPDESSVPNMNNEAAVVDGLPHSSNAGSLTSAKVSSTDGHGQISRTPSVDHSKQSNGNSYKPPMLLPADVALSSLLKNPAIPDHECIWQGSFEINRSGKTAEFWDGLQAHLSSCASPRVLEAVNKFPHKIRLNGVSRVSAWPSQFKNSGVKEDNIAMYFFAKDLESYEKRYLALLDEMIKSDLALIGSINGVELLIFPSNQLPEKSNRWNMLFFLWGVFRGKKKNSSPQTPNNREKSSAPQSVSSTSTDKISLAENASMIESTKKDKLDDSDSKANPKLQNPSHEKATDNVNVVVPPSSKEKISESHMQKEPERRPIIDLSEDVDFDSTRQINTWRDDKHVDSESKVNSMLQIPLHEKETNSVNVAPACSKAIISESHTQNEPKKRPFIDLSEDVDLNSSSQTNTWHDVSGRVVEEDGNLSKKQKSDLYGQNSKLDIEKTDAGTSNGERYFFPVERGKTEPKPVFALDLNEDITHLAAENDNITVVKNDDDDVASLSLSLAFSPR</sequence>
<keyword evidence="4" id="KW-0805">Transcription regulation</keyword>
<dbReference type="InterPro" id="IPR049914">
    <property type="entry name" value="PHD1-3/5-6"/>
</dbReference>
<feature type="region of interest" description="Disordered" evidence="6">
    <location>
        <begin position="594"/>
        <end position="639"/>
    </location>
</feature>
<dbReference type="Pfam" id="PF23121">
    <property type="entry name" value="SPOC_AIPP2"/>
    <property type="match status" value="1"/>
</dbReference>
<dbReference type="Gene3D" id="3.30.40.10">
    <property type="entry name" value="Zinc/RING finger domain, C3HC4 (zinc finger)"/>
    <property type="match status" value="1"/>
</dbReference>
<dbReference type="GO" id="GO:0140566">
    <property type="term" value="F:histone reader activity"/>
    <property type="evidence" value="ECO:0007669"/>
    <property type="project" value="InterPro"/>
</dbReference>
<feature type="compositionally biased region" description="Polar residues" evidence="6">
    <location>
        <begin position="269"/>
        <end position="280"/>
    </location>
</feature>
<evidence type="ECO:0000259" key="7">
    <source>
        <dbReference type="Pfam" id="PF23121"/>
    </source>
</evidence>
<feature type="compositionally biased region" description="Low complexity" evidence="6">
    <location>
        <begin position="416"/>
        <end position="426"/>
    </location>
</feature>
<dbReference type="GO" id="GO:0034244">
    <property type="term" value="P:negative regulation of transcription elongation by RNA polymerase II"/>
    <property type="evidence" value="ECO:0007669"/>
    <property type="project" value="InterPro"/>
</dbReference>
<evidence type="ECO:0000313" key="9">
    <source>
        <dbReference type="Proteomes" id="UP001229421"/>
    </source>
</evidence>
<gene>
    <name evidence="8" type="ORF">QVD17_08026</name>
</gene>
<dbReference type="GO" id="GO:0008270">
    <property type="term" value="F:zinc ion binding"/>
    <property type="evidence" value="ECO:0007669"/>
    <property type="project" value="UniProtKB-KW"/>
</dbReference>
<evidence type="ECO:0000256" key="2">
    <source>
        <dbReference type="ARBA" id="ARBA00022771"/>
    </source>
</evidence>
<name>A0AAD8P4D8_TARER</name>
<accession>A0AAD8P4D8</accession>
<feature type="region of interest" description="Disordered" evidence="6">
    <location>
        <begin position="322"/>
        <end position="483"/>
    </location>
</feature>
<feature type="region of interest" description="Disordered" evidence="6">
    <location>
        <begin position="253"/>
        <end position="287"/>
    </location>
</feature>
<feature type="compositionally biased region" description="Polar residues" evidence="6">
    <location>
        <begin position="342"/>
        <end position="351"/>
    </location>
</feature>
<feature type="compositionally biased region" description="Basic and acidic residues" evidence="6">
    <location>
        <begin position="102"/>
        <end position="124"/>
    </location>
</feature>
<dbReference type="Proteomes" id="UP001229421">
    <property type="component" value="Unassembled WGS sequence"/>
</dbReference>
<evidence type="ECO:0000256" key="6">
    <source>
        <dbReference type="SAM" id="MobiDB-lite"/>
    </source>
</evidence>
<dbReference type="PANTHER" id="PTHR33304">
    <property type="match status" value="1"/>
</dbReference>
<feature type="region of interest" description="Disordered" evidence="6">
    <location>
        <begin position="801"/>
        <end position="890"/>
    </location>
</feature>